<dbReference type="InterPro" id="IPR035979">
    <property type="entry name" value="RBD_domain_sf"/>
</dbReference>
<dbReference type="OrthoDB" id="439808at2759"/>
<dbReference type="Gene3D" id="3.30.70.330">
    <property type="match status" value="1"/>
</dbReference>
<dbReference type="AlphaFoldDB" id="L1JD44"/>
<keyword evidence="5" id="KW-1185">Reference proteome</keyword>
<dbReference type="STRING" id="905079.L1JD44"/>
<dbReference type="EMBL" id="JH992996">
    <property type="protein sequence ID" value="EKX46025.1"/>
    <property type="molecule type" value="Genomic_DNA"/>
</dbReference>
<dbReference type="RefSeq" id="XP_005833005.1">
    <property type="nucleotide sequence ID" value="XM_005832948.1"/>
</dbReference>
<dbReference type="InterPro" id="IPR050441">
    <property type="entry name" value="RBM"/>
</dbReference>
<dbReference type="KEGG" id="gtt:GUITHDRAFT_70912"/>
<evidence type="ECO:0000313" key="5">
    <source>
        <dbReference type="Proteomes" id="UP000011087"/>
    </source>
</evidence>
<dbReference type="Proteomes" id="UP000011087">
    <property type="component" value="Unassembled WGS sequence"/>
</dbReference>
<proteinExistence type="predicted"/>
<dbReference type="PaxDb" id="55529-EKX46025"/>
<dbReference type="InterPro" id="IPR000504">
    <property type="entry name" value="RRM_dom"/>
</dbReference>
<dbReference type="GeneID" id="17302742"/>
<accession>L1JD44</accession>
<dbReference type="InterPro" id="IPR012677">
    <property type="entry name" value="Nucleotide-bd_a/b_plait_sf"/>
</dbReference>
<dbReference type="HOGENOM" id="CLU_012062_28_8_1"/>
<dbReference type="PANTHER" id="PTHR48034">
    <property type="entry name" value="TRANSFORMER-2 SEX-DETERMINING PROTEIN-RELATED"/>
    <property type="match status" value="1"/>
</dbReference>
<organism evidence="3">
    <name type="scientific">Guillardia theta (strain CCMP2712)</name>
    <name type="common">Cryptophyte</name>
    <dbReference type="NCBI Taxonomy" id="905079"/>
    <lineage>
        <taxon>Eukaryota</taxon>
        <taxon>Cryptophyceae</taxon>
        <taxon>Pyrenomonadales</taxon>
        <taxon>Geminigeraceae</taxon>
        <taxon>Guillardia</taxon>
    </lineage>
</organism>
<keyword evidence="1" id="KW-0694">RNA-binding</keyword>
<reference evidence="5" key="2">
    <citation type="submission" date="2012-11" db="EMBL/GenBank/DDBJ databases">
        <authorList>
            <person name="Kuo A."/>
            <person name="Curtis B.A."/>
            <person name="Tanifuji G."/>
            <person name="Burki F."/>
            <person name="Gruber A."/>
            <person name="Irimia M."/>
            <person name="Maruyama S."/>
            <person name="Arias M.C."/>
            <person name="Ball S.G."/>
            <person name="Gile G.H."/>
            <person name="Hirakawa Y."/>
            <person name="Hopkins J.F."/>
            <person name="Rensing S.A."/>
            <person name="Schmutz J."/>
            <person name="Symeonidi A."/>
            <person name="Elias M."/>
            <person name="Eveleigh R.J."/>
            <person name="Herman E.K."/>
            <person name="Klute M.J."/>
            <person name="Nakayama T."/>
            <person name="Obornik M."/>
            <person name="Reyes-Prieto A."/>
            <person name="Armbrust E.V."/>
            <person name="Aves S.J."/>
            <person name="Beiko R.G."/>
            <person name="Coutinho P."/>
            <person name="Dacks J.B."/>
            <person name="Durnford D.G."/>
            <person name="Fast N.M."/>
            <person name="Green B.R."/>
            <person name="Grisdale C."/>
            <person name="Hempe F."/>
            <person name="Henrissat B."/>
            <person name="Hoppner M.P."/>
            <person name="Ishida K.-I."/>
            <person name="Kim E."/>
            <person name="Koreny L."/>
            <person name="Kroth P.G."/>
            <person name="Liu Y."/>
            <person name="Malik S.-B."/>
            <person name="Maier U.G."/>
            <person name="McRose D."/>
            <person name="Mock T."/>
            <person name="Neilson J.A."/>
            <person name="Onodera N.T."/>
            <person name="Poole A.M."/>
            <person name="Pritham E.J."/>
            <person name="Richards T.A."/>
            <person name="Rocap G."/>
            <person name="Roy S.W."/>
            <person name="Sarai C."/>
            <person name="Schaack S."/>
            <person name="Shirato S."/>
            <person name="Slamovits C.H."/>
            <person name="Spencer D.F."/>
            <person name="Suzuki S."/>
            <person name="Worden A.Z."/>
            <person name="Zauner S."/>
            <person name="Barry K."/>
            <person name="Bell C."/>
            <person name="Bharti A.K."/>
            <person name="Crow J.A."/>
            <person name="Grimwood J."/>
            <person name="Kramer R."/>
            <person name="Lindquist E."/>
            <person name="Lucas S."/>
            <person name="Salamov A."/>
            <person name="McFadden G.I."/>
            <person name="Lane C.E."/>
            <person name="Keeling P.J."/>
            <person name="Gray M.W."/>
            <person name="Grigoriev I.V."/>
            <person name="Archibald J.M."/>
        </authorList>
    </citation>
    <scope>NUCLEOTIDE SEQUENCE</scope>
    <source>
        <strain evidence="5">CCMP2712</strain>
    </source>
</reference>
<dbReference type="SUPFAM" id="SSF54928">
    <property type="entry name" value="RNA-binding domain, RBD"/>
    <property type="match status" value="1"/>
</dbReference>
<evidence type="ECO:0000313" key="3">
    <source>
        <dbReference type="EMBL" id="EKX46025.1"/>
    </source>
</evidence>
<dbReference type="GO" id="GO:0003723">
    <property type="term" value="F:RNA binding"/>
    <property type="evidence" value="ECO:0007669"/>
    <property type="project" value="UniProtKB-UniRule"/>
</dbReference>
<dbReference type="SMART" id="SM00360">
    <property type="entry name" value="RRM"/>
    <property type="match status" value="1"/>
</dbReference>
<dbReference type="OMA" id="FIEMSCK"/>
<dbReference type="EnsemblProtists" id="EKX46025">
    <property type="protein sequence ID" value="EKX46025"/>
    <property type="gene ID" value="GUITHDRAFT_70912"/>
</dbReference>
<evidence type="ECO:0000259" key="2">
    <source>
        <dbReference type="PROSITE" id="PS50102"/>
    </source>
</evidence>
<sequence>VRNIGDRTDGQDLRELFGRYGTVKDVYIPIDYYTKRPKPFAFVEFINYEEARDAKEDMDRREFQGRVIDVVFAQQRSIPILCIE</sequence>
<dbReference type="PROSITE" id="PS50102">
    <property type="entry name" value="RRM"/>
    <property type="match status" value="1"/>
</dbReference>
<name>L1JD44_GUITC</name>
<evidence type="ECO:0000313" key="4">
    <source>
        <dbReference type="EnsemblProtists" id="EKX46025"/>
    </source>
</evidence>
<protein>
    <recommendedName>
        <fullName evidence="2">RRM domain-containing protein</fullName>
    </recommendedName>
</protein>
<reference evidence="3 5" key="1">
    <citation type="journal article" date="2012" name="Nature">
        <title>Algal genomes reveal evolutionary mosaicism and the fate of nucleomorphs.</title>
        <authorList>
            <consortium name="DOE Joint Genome Institute"/>
            <person name="Curtis B.A."/>
            <person name="Tanifuji G."/>
            <person name="Burki F."/>
            <person name="Gruber A."/>
            <person name="Irimia M."/>
            <person name="Maruyama S."/>
            <person name="Arias M.C."/>
            <person name="Ball S.G."/>
            <person name="Gile G.H."/>
            <person name="Hirakawa Y."/>
            <person name="Hopkins J.F."/>
            <person name="Kuo A."/>
            <person name="Rensing S.A."/>
            <person name="Schmutz J."/>
            <person name="Symeonidi A."/>
            <person name="Elias M."/>
            <person name="Eveleigh R.J."/>
            <person name="Herman E.K."/>
            <person name="Klute M.J."/>
            <person name="Nakayama T."/>
            <person name="Obornik M."/>
            <person name="Reyes-Prieto A."/>
            <person name="Armbrust E.V."/>
            <person name="Aves S.J."/>
            <person name="Beiko R.G."/>
            <person name="Coutinho P."/>
            <person name="Dacks J.B."/>
            <person name="Durnford D.G."/>
            <person name="Fast N.M."/>
            <person name="Green B.R."/>
            <person name="Grisdale C.J."/>
            <person name="Hempel F."/>
            <person name="Henrissat B."/>
            <person name="Hoppner M.P."/>
            <person name="Ishida K."/>
            <person name="Kim E."/>
            <person name="Koreny L."/>
            <person name="Kroth P.G."/>
            <person name="Liu Y."/>
            <person name="Malik S.B."/>
            <person name="Maier U.G."/>
            <person name="McRose D."/>
            <person name="Mock T."/>
            <person name="Neilson J.A."/>
            <person name="Onodera N.T."/>
            <person name="Poole A.M."/>
            <person name="Pritham E.J."/>
            <person name="Richards T.A."/>
            <person name="Rocap G."/>
            <person name="Roy S.W."/>
            <person name="Sarai C."/>
            <person name="Schaack S."/>
            <person name="Shirato S."/>
            <person name="Slamovits C.H."/>
            <person name="Spencer D.F."/>
            <person name="Suzuki S."/>
            <person name="Worden A.Z."/>
            <person name="Zauner S."/>
            <person name="Barry K."/>
            <person name="Bell C."/>
            <person name="Bharti A.K."/>
            <person name="Crow J.A."/>
            <person name="Grimwood J."/>
            <person name="Kramer R."/>
            <person name="Lindquist E."/>
            <person name="Lucas S."/>
            <person name="Salamov A."/>
            <person name="McFadden G.I."/>
            <person name="Lane C.E."/>
            <person name="Keeling P.J."/>
            <person name="Gray M.W."/>
            <person name="Grigoriev I.V."/>
            <person name="Archibald J.M."/>
        </authorList>
    </citation>
    <scope>NUCLEOTIDE SEQUENCE</scope>
    <source>
        <strain evidence="3 5">CCMP2712</strain>
    </source>
</reference>
<feature type="non-terminal residue" evidence="3">
    <location>
        <position position="1"/>
    </location>
</feature>
<reference evidence="4" key="3">
    <citation type="submission" date="2015-06" db="UniProtKB">
        <authorList>
            <consortium name="EnsemblProtists"/>
        </authorList>
    </citation>
    <scope>IDENTIFICATION</scope>
</reference>
<dbReference type="Pfam" id="PF00076">
    <property type="entry name" value="RRM_1"/>
    <property type="match status" value="1"/>
</dbReference>
<dbReference type="eggNOG" id="KOG0118">
    <property type="taxonomic scope" value="Eukaryota"/>
</dbReference>
<feature type="domain" description="RRM" evidence="2">
    <location>
        <begin position="1"/>
        <end position="75"/>
    </location>
</feature>
<evidence type="ECO:0000256" key="1">
    <source>
        <dbReference type="PROSITE-ProRule" id="PRU00176"/>
    </source>
</evidence>
<gene>
    <name evidence="3" type="ORF">GUITHDRAFT_70912</name>
</gene>